<evidence type="ECO:0000256" key="1">
    <source>
        <dbReference type="SAM" id="MobiDB-lite"/>
    </source>
</evidence>
<protein>
    <submittedName>
        <fullName evidence="2">Uncharacterized protein</fullName>
    </submittedName>
</protein>
<proteinExistence type="predicted"/>
<dbReference type="Proteomes" id="UP000521943">
    <property type="component" value="Unassembled WGS sequence"/>
</dbReference>
<feature type="compositionally biased region" description="Polar residues" evidence="1">
    <location>
        <begin position="80"/>
        <end position="99"/>
    </location>
</feature>
<feature type="compositionally biased region" description="Pro residues" evidence="1">
    <location>
        <begin position="209"/>
        <end position="225"/>
    </location>
</feature>
<sequence length="479" mass="51939">MPHSTTSSANVLSEQLIQDSFHSYLRSSLTQAKLERLLDEDLLSSAEADLMITGPALCLFFAALRSTTNPPSVPLPRLKNPNSSSTTNPHHLPTQPTELSYENCPPAFVSFLRVWAKNVPLIQGLAPEYQHDVARVVCNLPPIAQPVDASINGIAADLRGVAIEISQRRSFQERYGSALQAALDSGGSSSGTATNGGASNLHPKRASFVPPPVYEPSPPPSPRPSGRPSLESPSTLAPPPTLPPRHGHRPTASDGSIRYSHSNSSSVSSTTSSSLQVPPSPTSPSLFTFDSPAIEFIRETLYASLADQLERLPSLRKQLRTDPTRAYFGSVSFAILDVAMNSITPNGEVIGVLGKNLTLGECPPPLRPFFNELVSIGREARRIEEQDTDLVVKMIAEGQEGVPTPRLERVKSMLQWGIGVERDGSRRDKNGERERKESVQGRAVAFANRISALALGLTKLKAFRERQDYVFKVLESIGT</sequence>
<reference evidence="2 3" key="1">
    <citation type="submission" date="2020-07" db="EMBL/GenBank/DDBJ databases">
        <title>Comparative genomics of pyrophilous fungi reveals a link between fire events and developmental genes.</title>
        <authorList>
            <consortium name="DOE Joint Genome Institute"/>
            <person name="Steindorff A.S."/>
            <person name="Carver A."/>
            <person name="Calhoun S."/>
            <person name="Stillman K."/>
            <person name="Liu H."/>
            <person name="Lipzen A."/>
            <person name="Pangilinan J."/>
            <person name="Labutti K."/>
            <person name="Bruns T.D."/>
            <person name="Grigoriev I.V."/>
        </authorList>
    </citation>
    <scope>NUCLEOTIDE SEQUENCE [LARGE SCALE GENOMIC DNA]</scope>
    <source>
        <strain evidence="2 3">CBS 144469</strain>
    </source>
</reference>
<dbReference type="EMBL" id="JACGCI010000023">
    <property type="protein sequence ID" value="KAF6757281.1"/>
    <property type="molecule type" value="Genomic_DNA"/>
</dbReference>
<dbReference type="AlphaFoldDB" id="A0A8H6M9Q8"/>
<evidence type="ECO:0000313" key="2">
    <source>
        <dbReference type="EMBL" id="KAF6757281.1"/>
    </source>
</evidence>
<feature type="region of interest" description="Disordered" evidence="1">
    <location>
        <begin position="182"/>
        <end position="284"/>
    </location>
</feature>
<feature type="compositionally biased region" description="Low complexity" evidence="1">
    <location>
        <begin position="260"/>
        <end position="284"/>
    </location>
</feature>
<keyword evidence="3" id="KW-1185">Reference proteome</keyword>
<feature type="compositionally biased region" description="Low complexity" evidence="1">
    <location>
        <begin position="182"/>
        <end position="200"/>
    </location>
</feature>
<name>A0A8H6M9Q8_9AGAR</name>
<comment type="caution">
    <text evidence="2">The sequence shown here is derived from an EMBL/GenBank/DDBJ whole genome shotgun (WGS) entry which is preliminary data.</text>
</comment>
<feature type="region of interest" description="Disordered" evidence="1">
    <location>
        <begin position="71"/>
        <end position="99"/>
    </location>
</feature>
<dbReference type="OrthoDB" id="3360715at2759"/>
<feature type="compositionally biased region" description="Low complexity" evidence="1">
    <location>
        <begin position="226"/>
        <end position="235"/>
    </location>
</feature>
<accession>A0A8H6M9Q8</accession>
<organism evidence="2 3">
    <name type="scientific">Ephemerocybe angulata</name>
    <dbReference type="NCBI Taxonomy" id="980116"/>
    <lineage>
        <taxon>Eukaryota</taxon>
        <taxon>Fungi</taxon>
        <taxon>Dikarya</taxon>
        <taxon>Basidiomycota</taxon>
        <taxon>Agaricomycotina</taxon>
        <taxon>Agaricomycetes</taxon>
        <taxon>Agaricomycetidae</taxon>
        <taxon>Agaricales</taxon>
        <taxon>Agaricineae</taxon>
        <taxon>Psathyrellaceae</taxon>
        <taxon>Ephemerocybe</taxon>
    </lineage>
</organism>
<gene>
    <name evidence="2" type="ORF">DFP72DRAFT_989575</name>
</gene>
<evidence type="ECO:0000313" key="3">
    <source>
        <dbReference type="Proteomes" id="UP000521943"/>
    </source>
</evidence>